<dbReference type="InterPro" id="IPR019734">
    <property type="entry name" value="TPR_rpt"/>
</dbReference>
<evidence type="ECO:0000259" key="7">
    <source>
        <dbReference type="PROSITE" id="PS50011"/>
    </source>
</evidence>
<dbReference type="EC" id="2.7.11.1" evidence="8"/>
<dbReference type="PANTHER" id="PTHR43289:SF6">
    <property type="entry name" value="SERINE_THREONINE-PROTEIN KINASE NEKL-3"/>
    <property type="match status" value="1"/>
</dbReference>
<dbReference type="SMART" id="SM00220">
    <property type="entry name" value="S_TKc"/>
    <property type="match status" value="1"/>
</dbReference>
<comment type="caution">
    <text evidence="8">The sequence shown here is derived from an EMBL/GenBank/DDBJ whole genome shotgun (WGS) entry which is preliminary data.</text>
</comment>
<dbReference type="GO" id="GO:0005524">
    <property type="term" value="F:ATP binding"/>
    <property type="evidence" value="ECO:0007669"/>
    <property type="project" value="UniProtKB-UniRule"/>
</dbReference>
<dbReference type="RefSeq" id="WP_146390058.1">
    <property type="nucleotide sequence ID" value="NZ_SJPK01000002.1"/>
</dbReference>
<dbReference type="PROSITE" id="PS50011">
    <property type="entry name" value="PROTEIN_KINASE_DOM"/>
    <property type="match status" value="1"/>
</dbReference>
<dbReference type="Gene3D" id="3.30.200.20">
    <property type="entry name" value="Phosphorylase Kinase, domain 1"/>
    <property type="match status" value="1"/>
</dbReference>
<dbReference type="InterPro" id="IPR000719">
    <property type="entry name" value="Prot_kinase_dom"/>
</dbReference>
<dbReference type="InterPro" id="IPR011990">
    <property type="entry name" value="TPR-like_helical_dom_sf"/>
</dbReference>
<sequence>MNAAQPQHECFSIDALTNYQLGKLSYGAIAQIEREAYDCSKCRSQIASLDDVADETVRLLAGLDHSTLRSDASATPFRSSAQDSYQPQRFGNYDLIRPIGRGGMGEVWRATHRSLHRDVAVKLMPLDKLICDTSRMRFERESTHHGELIHDNLVHAYDAGEIDGIPYLAMELLDGCDAIDWCDPSRLLPFEAACEVARQAALGLAHAHSKGFIHRDIKPSNLRITSIGCVKILDMGLARLVQQQGVAEATTSKNQVLGTIAYMAPEQFRDPSSVTASADLYSLGCTLFHLLCGHPPHPNDDEEGLIATAVRRHNQAAPDVHSLRPEIPKTLSQLVGRLISQDPVKRVASAEDLVKELSVLSSHTKLLSTIQGNGSLQSQDIVPKRVARKTKWFLSVAAIAATVVGTAMLMSRSAHDSQGRGIHSQNASQLGVGDKDVAGLPEINESTRLAVLKLAVDEPIQNKLLVAINARPEQKSWIVSLGNGLISAVTLEDFPNDTTLVHLPGRTRMAKNRALDELVRSEASHELLAKIGLDDHRATTATIEMACREGTVAGQVHLKHLVAARDEESIIGVAIARRDKLHAAWISTPCLPKLHQYYRNAIVKRYQAAMESGSCQAALRDIEHLMSKPFVAAEDYLAAANCYDALGDTSEAVSTLDEALSLAPSLTSIDFLVAVGDRCLEIDTGASEKVAERAFTKALYRLQTNP</sequence>
<dbReference type="Proteomes" id="UP000318053">
    <property type="component" value="Unassembled WGS sequence"/>
</dbReference>
<evidence type="ECO:0000256" key="5">
    <source>
        <dbReference type="PROSITE-ProRule" id="PRU00339"/>
    </source>
</evidence>
<keyword evidence="9" id="KW-1185">Reference proteome</keyword>
<dbReference type="Gene3D" id="1.10.510.10">
    <property type="entry name" value="Transferase(Phosphotransferase) domain 1"/>
    <property type="match status" value="1"/>
</dbReference>
<keyword evidence="4 6" id="KW-0067">ATP-binding</keyword>
<dbReference type="OrthoDB" id="6111975at2"/>
<dbReference type="SUPFAM" id="SSF48452">
    <property type="entry name" value="TPR-like"/>
    <property type="match status" value="1"/>
</dbReference>
<dbReference type="SUPFAM" id="SSF56112">
    <property type="entry name" value="Protein kinase-like (PK-like)"/>
    <property type="match status" value="1"/>
</dbReference>
<dbReference type="PANTHER" id="PTHR43289">
    <property type="entry name" value="MITOGEN-ACTIVATED PROTEIN KINASE KINASE KINASE 20-RELATED"/>
    <property type="match status" value="1"/>
</dbReference>
<feature type="binding site" evidence="6">
    <location>
        <position position="122"/>
    </location>
    <ligand>
        <name>ATP</name>
        <dbReference type="ChEBI" id="CHEBI:30616"/>
    </ligand>
</feature>
<protein>
    <submittedName>
        <fullName evidence="8">Serine/threonine-protein kinase PrkC</fullName>
        <ecNumber evidence="8">2.7.11.1</ecNumber>
    </submittedName>
</protein>
<feature type="domain" description="Protein kinase" evidence="7">
    <location>
        <begin position="93"/>
        <end position="366"/>
    </location>
</feature>
<evidence type="ECO:0000256" key="2">
    <source>
        <dbReference type="ARBA" id="ARBA00022741"/>
    </source>
</evidence>
<accession>A0A5C5YG89</accession>
<dbReference type="InterPro" id="IPR017441">
    <property type="entry name" value="Protein_kinase_ATP_BS"/>
</dbReference>
<reference evidence="8 9" key="1">
    <citation type="submission" date="2019-02" db="EMBL/GenBank/DDBJ databases">
        <title>Deep-cultivation of Planctomycetes and their phenomic and genomic characterization uncovers novel biology.</title>
        <authorList>
            <person name="Wiegand S."/>
            <person name="Jogler M."/>
            <person name="Boedeker C."/>
            <person name="Pinto D."/>
            <person name="Vollmers J."/>
            <person name="Rivas-Marin E."/>
            <person name="Kohn T."/>
            <person name="Peeters S.H."/>
            <person name="Heuer A."/>
            <person name="Rast P."/>
            <person name="Oberbeckmann S."/>
            <person name="Bunk B."/>
            <person name="Jeske O."/>
            <person name="Meyerdierks A."/>
            <person name="Storesund J.E."/>
            <person name="Kallscheuer N."/>
            <person name="Luecker S."/>
            <person name="Lage O.M."/>
            <person name="Pohl T."/>
            <person name="Merkel B.J."/>
            <person name="Hornburger P."/>
            <person name="Mueller R.-W."/>
            <person name="Bruemmer F."/>
            <person name="Labrenz M."/>
            <person name="Spormann A.M."/>
            <person name="Op Den Camp H."/>
            <person name="Overmann J."/>
            <person name="Amann R."/>
            <person name="Jetten M.S.M."/>
            <person name="Mascher T."/>
            <person name="Medema M.H."/>
            <person name="Devos D.P."/>
            <person name="Kaster A.-K."/>
            <person name="Ovreas L."/>
            <person name="Rohde M."/>
            <person name="Galperin M.Y."/>
            <person name="Jogler C."/>
        </authorList>
    </citation>
    <scope>NUCLEOTIDE SEQUENCE [LARGE SCALE GENOMIC DNA]</scope>
    <source>
        <strain evidence="8 9">CA85</strain>
    </source>
</reference>
<feature type="repeat" description="TPR" evidence="5">
    <location>
        <begin position="633"/>
        <end position="666"/>
    </location>
</feature>
<dbReference type="Pfam" id="PF00069">
    <property type="entry name" value="Pkinase"/>
    <property type="match status" value="1"/>
</dbReference>
<dbReference type="CDD" id="cd14014">
    <property type="entry name" value="STKc_PknB_like"/>
    <property type="match status" value="1"/>
</dbReference>
<dbReference type="PROSITE" id="PS00107">
    <property type="entry name" value="PROTEIN_KINASE_ATP"/>
    <property type="match status" value="1"/>
</dbReference>
<keyword evidence="2 6" id="KW-0547">Nucleotide-binding</keyword>
<evidence type="ECO:0000256" key="4">
    <source>
        <dbReference type="ARBA" id="ARBA00022840"/>
    </source>
</evidence>
<gene>
    <name evidence="8" type="primary">prkC_5</name>
    <name evidence="8" type="ORF">CA85_08720</name>
</gene>
<dbReference type="GO" id="GO:0004674">
    <property type="term" value="F:protein serine/threonine kinase activity"/>
    <property type="evidence" value="ECO:0007669"/>
    <property type="project" value="UniProtKB-EC"/>
</dbReference>
<dbReference type="EMBL" id="SJPK01000002">
    <property type="protein sequence ID" value="TWT73989.1"/>
    <property type="molecule type" value="Genomic_DNA"/>
</dbReference>
<dbReference type="AlphaFoldDB" id="A0A5C5YG89"/>
<keyword evidence="5" id="KW-0802">TPR repeat</keyword>
<evidence type="ECO:0000256" key="3">
    <source>
        <dbReference type="ARBA" id="ARBA00022777"/>
    </source>
</evidence>
<name>A0A5C5YG89_9BACT</name>
<dbReference type="InterPro" id="IPR011009">
    <property type="entry name" value="Kinase-like_dom_sf"/>
</dbReference>
<evidence type="ECO:0000313" key="8">
    <source>
        <dbReference type="EMBL" id="TWT73989.1"/>
    </source>
</evidence>
<evidence type="ECO:0000256" key="6">
    <source>
        <dbReference type="PROSITE-ProRule" id="PRU10141"/>
    </source>
</evidence>
<organism evidence="8 9">
    <name type="scientific">Allorhodopirellula solitaria</name>
    <dbReference type="NCBI Taxonomy" id="2527987"/>
    <lineage>
        <taxon>Bacteria</taxon>
        <taxon>Pseudomonadati</taxon>
        <taxon>Planctomycetota</taxon>
        <taxon>Planctomycetia</taxon>
        <taxon>Pirellulales</taxon>
        <taxon>Pirellulaceae</taxon>
        <taxon>Allorhodopirellula</taxon>
    </lineage>
</organism>
<proteinExistence type="predicted"/>
<evidence type="ECO:0000313" key="9">
    <source>
        <dbReference type="Proteomes" id="UP000318053"/>
    </source>
</evidence>
<keyword evidence="1 8" id="KW-0808">Transferase</keyword>
<keyword evidence="3 8" id="KW-0418">Kinase</keyword>
<evidence type="ECO:0000256" key="1">
    <source>
        <dbReference type="ARBA" id="ARBA00022679"/>
    </source>
</evidence>
<dbReference type="PROSITE" id="PS50005">
    <property type="entry name" value="TPR"/>
    <property type="match status" value="1"/>
</dbReference>